<dbReference type="Gene3D" id="2.60.40.10">
    <property type="entry name" value="Immunoglobulins"/>
    <property type="match status" value="2"/>
</dbReference>
<evidence type="ECO:0000313" key="10">
    <source>
        <dbReference type="EMBL" id="KAG9262364.1"/>
    </source>
</evidence>
<feature type="signal peptide" evidence="9">
    <location>
        <begin position="1"/>
        <end position="15"/>
    </location>
</feature>
<dbReference type="GO" id="GO:0004896">
    <property type="term" value="F:cytokine receptor activity"/>
    <property type="evidence" value="ECO:0007669"/>
    <property type="project" value="TreeGrafter"/>
</dbReference>
<evidence type="ECO:0000256" key="5">
    <source>
        <dbReference type="ARBA" id="ARBA00023136"/>
    </source>
</evidence>
<reference evidence="10 13" key="1">
    <citation type="submission" date="2021-07" db="EMBL/GenBank/DDBJ databases">
        <authorList>
            <person name="Imarazene B."/>
            <person name="Zahm M."/>
            <person name="Klopp C."/>
            <person name="Cabau C."/>
            <person name="Beille S."/>
            <person name="Jouanno E."/>
            <person name="Castinel A."/>
            <person name="Lluch J."/>
            <person name="Gil L."/>
            <person name="Kuchtly C."/>
            <person name="Lopez Roques C."/>
            <person name="Donnadieu C."/>
            <person name="Parrinello H."/>
            <person name="Journot L."/>
            <person name="Du K."/>
            <person name="Schartl M."/>
            <person name="Retaux S."/>
            <person name="Guiguen Y."/>
        </authorList>
    </citation>
    <scope>NUCLEOTIDE SEQUENCE [LARGE SCALE GENOMIC DNA]</scope>
    <source>
        <strain evidence="10">Pach_M1</strain>
        <tissue evidence="10">Testis</tissue>
    </source>
</reference>
<evidence type="ECO:0000313" key="13">
    <source>
        <dbReference type="Proteomes" id="UP000752171"/>
    </source>
</evidence>
<dbReference type="OMA" id="HECVPIS"/>
<evidence type="ECO:0000256" key="6">
    <source>
        <dbReference type="ARBA" id="ARBA00023170"/>
    </source>
</evidence>
<organism evidence="11 12">
    <name type="scientific">Astyanax mexicanus</name>
    <name type="common">Blind cave fish</name>
    <name type="synonym">Astyanax fasciatus mexicanus</name>
    <dbReference type="NCBI Taxonomy" id="7994"/>
    <lineage>
        <taxon>Eukaryota</taxon>
        <taxon>Metazoa</taxon>
        <taxon>Chordata</taxon>
        <taxon>Craniata</taxon>
        <taxon>Vertebrata</taxon>
        <taxon>Euteleostomi</taxon>
        <taxon>Actinopterygii</taxon>
        <taxon>Neopterygii</taxon>
        <taxon>Teleostei</taxon>
        <taxon>Ostariophysi</taxon>
        <taxon>Characiformes</taxon>
        <taxon>Characoidei</taxon>
        <taxon>Acestrorhamphidae</taxon>
        <taxon>Acestrorhamphinae</taxon>
        <taxon>Astyanax</taxon>
    </lineage>
</organism>
<keyword evidence="7" id="KW-0325">Glycoprotein</keyword>
<gene>
    <name evidence="10" type="primary">IL5RA</name>
    <name evidence="10" type="ORF">AMEX_G24131</name>
</gene>
<dbReference type="Proteomes" id="UP000694621">
    <property type="component" value="Unplaced"/>
</dbReference>
<dbReference type="PANTHER" id="PTHR23037:SF46">
    <property type="entry name" value="INTERLEUKIN 5 RECEPTOR SUBUNIT ALPHA"/>
    <property type="match status" value="1"/>
</dbReference>
<feature type="chain" id="PRO_5044669253" evidence="9">
    <location>
        <begin position="16"/>
        <end position="339"/>
    </location>
</feature>
<dbReference type="SUPFAM" id="SSF49265">
    <property type="entry name" value="Fibronectin type III"/>
    <property type="match status" value="2"/>
</dbReference>
<accession>A0A8B9JTF2</accession>
<evidence type="ECO:0000256" key="8">
    <source>
        <dbReference type="SAM" id="Phobius"/>
    </source>
</evidence>
<dbReference type="InterPro" id="IPR036116">
    <property type="entry name" value="FN3_sf"/>
</dbReference>
<feature type="transmembrane region" description="Helical" evidence="8">
    <location>
        <begin position="262"/>
        <end position="283"/>
    </location>
</feature>
<evidence type="ECO:0000256" key="7">
    <source>
        <dbReference type="ARBA" id="ARBA00023180"/>
    </source>
</evidence>
<keyword evidence="4 8" id="KW-1133">Transmembrane helix</keyword>
<keyword evidence="6 10" id="KW-0675">Receptor</keyword>
<dbReference type="Ensembl" id="ENSAMXT00005029105.1">
    <property type="protein sequence ID" value="ENSAMXP00005026436.1"/>
    <property type="gene ID" value="ENSAMXG00005013325.1"/>
</dbReference>
<evidence type="ECO:0000313" key="12">
    <source>
        <dbReference type="Proteomes" id="UP000694621"/>
    </source>
</evidence>
<protein>
    <submittedName>
        <fullName evidence="11">Interleukin 5 receptor subunit alpha</fullName>
    </submittedName>
    <submittedName>
        <fullName evidence="10">Interleukin-5 receptor subunit alpha-like</fullName>
    </submittedName>
</protein>
<evidence type="ECO:0000313" key="11">
    <source>
        <dbReference type="Ensembl" id="ENSAMXP00005026436.1"/>
    </source>
</evidence>
<dbReference type="CDD" id="cd00063">
    <property type="entry name" value="FN3"/>
    <property type="match status" value="1"/>
</dbReference>
<dbReference type="EMBL" id="JAICCE010000021">
    <property type="protein sequence ID" value="KAG9262364.1"/>
    <property type="molecule type" value="Genomic_DNA"/>
</dbReference>
<dbReference type="KEGG" id="amex:103034286"/>
<reference evidence="11" key="2">
    <citation type="submission" date="2025-05" db="UniProtKB">
        <authorList>
            <consortium name="Ensembl"/>
        </authorList>
    </citation>
    <scope>IDENTIFICATION</scope>
</reference>
<dbReference type="PANTHER" id="PTHR23037">
    <property type="entry name" value="CYTOKINE RECEPTOR"/>
    <property type="match status" value="1"/>
</dbReference>
<proteinExistence type="predicted"/>
<evidence type="ECO:0000256" key="2">
    <source>
        <dbReference type="ARBA" id="ARBA00022692"/>
    </source>
</evidence>
<dbReference type="AlphaFoldDB" id="A0A8B9JTF2"/>
<dbReference type="InterPro" id="IPR003961">
    <property type="entry name" value="FN3_dom"/>
</dbReference>
<comment type="subcellular location">
    <subcellularLocation>
        <location evidence="1">Membrane</location>
        <topology evidence="1">Single-pass type I membrane protein</topology>
    </subcellularLocation>
</comment>
<evidence type="ECO:0000256" key="4">
    <source>
        <dbReference type="ARBA" id="ARBA00022989"/>
    </source>
</evidence>
<dbReference type="InterPro" id="IPR013783">
    <property type="entry name" value="Ig-like_fold"/>
</dbReference>
<keyword evidence="3 9" id="KW-0732">Signal</keyword>
<evidence type="ECO:0000256" key="9">
    <source>
        <dbReference type="SAM" id="SignalP"/>
    </source>
</evidence>
<evidence type="ECO:0000256" key="3">
    <source>
        <dbReference type="ARBA" id="ARBA00022729"/>
    </source>
</evidence>
<evidence type="ECO:0000256" key="1">
    <source>
        <dbReference type="ARBA" id="ARBA00004479"/>
    </source>
</evidence>
<dbReference type="GO" id="GO:0009897">
    <property type="term" value="C:external side of plasma membrane"/>
    <property type="evidence" value="ECO:0007669"/>
    <property type="project" value="TreeGrafter"/>
</dbReference>
<keyword evidence="2 8" id="KW-0812">Transmembrane</keyword>
<name>A0A8B9JTF2_ASTMX</name>
<dbReference type="Proteomes" id="UP000752171">
    <property type="component" value="Unassembled WGS sequence"/>
</dbReference>
<sequence>MRLCGLLLILSLVRAETVVSSHGIDPICQKIVSCDDLGHYMCEIVDGNGDCHEYEWENSTAPESFSELTEISCIVYKSNQLNCSWKRLNISEDAQYSAFYHSCHYNKDNTNHPLNFSSTSDGKRVECHGEIVHSEHVMVEVKVSISGHSFILCNTFMRVNIEILEPPTNITAFIESENLEIEWSPPTDGASRHCFDYELNINDDIVNISEKSKYTKQNIDLTKTYSIKIRAKWNYCATNHRWSDWSEIKVVGPSKNPHTLNWYVIASIAFVLPMILLAILLVFKFQRLTEKLFPSIPSPSVKVKMLLEKEDFGQVMPPKQCGGEAEEGTNILHVTSYKD</sequence>
<keyword evidence="5 8" id="KW-0472">Membrane</keyword>